<dbReference type="Pfam" id="PF00561">
    <property type="entry name" value="Abhydrolase_1"/>
    <property type="match status" value="1"/>
</dbReference>
<feature type="region of interest" description="Disordered" evidence="3">
    <location>
        <begin position="1"/>
        <end position="26"/>
    </location>
</feature>
<sequence length="270" mass="28727">MLAGIIDRPENSSAANSPANLPVDHRPSGEVENWPVVVFSHCFTCNKDLKSTVRIARALADRGIAVLRFDMTGLGGSQGDFSQSNFSTNLADLSAAIRFATDELGPVGGLLGHSFGGAASLAIASQASSDGLQPIRAVVSLAAPSDTTHLADLLSSMNPAIQREGFGKVTIGGLEWTIRREMLDDFRNHDLPKRISEINCPVLLLHSPVDKTVRFDHALRIMSLINSSSSLEASVSLASLSEADHLLAGNPADIQYVASLASAFFRRFCA</sequence>
<proteinExistence type="inferred from homology"/>
<keyword evidence="6" id="KW-1185">Reference proteome</keyword>
<dbReference type="SUPFAM" id="SSF53474">
    <property type="entry name" value="alpha/beta-Hydrolases"/>
    <property type="match status" value="1"/>
</dbReference>
<dbReference type="InterPro" id="IPR029058">
    <property type="entry name" value="AB_hydrolase_fold"/>
</dbReference>
<dbReference type="EMBL" id="CP036526">
    <property type="protein sequence ID" value="QDT09245.1"/>
    <property type="molecule type" value="Genomic_DNA"/>
</dbReference>
<dbReference type="Proteomes" id="UP000319817">
    <property type="component" value="Chromosome"/>
</dbReference>
<dbReference type="PANTHER" id="PTHR22946:SF9">
    <property type="entry name" value="POLYKETIDE TRANSFERASE AF380"/>
    <property type="match status" value="1"/>
</dbReference>
<organism evidence="5 6">
    <name type="scientific">Stieleria marina</name>
    <dbReference type="NCBI Taxonomy" id="1930275"/>
    <lineage>
        <taxon>Bacteria</taxon>
        <taxon>Pseudomonadati</taxon>
        <taxon>Planctomycetota</taxon>
        <taxon>Planctomycetia</taxon>
        <taxon>Pirellulales</taxon>
        <taxon>Pirellulaceae</taxon>
        <taxon>Stieleria</taxon>
    </lineage>
</organism>
<dbReference type="AlphaFoldDB" id="A0A517NQ48"/>
<evidence type="ECO:0000256" key="1">
    <source>
        <dbReference type="ARBA" id="ARBA00022801"/>
    </source>
</evidence>
<accession>A0A517NQ48</accession>
<gene>
    <name evidence="5" type="ORF">K239x_11900</name>
</gene>
<feature type="domain" description="AB hydrolase-1" evidence="4">
    <location>
        <begin position="35"/>
        <end position="154"/>
    </location>
</feature>
<dbReference type="Gene3D" id="3.40.50.1820">
    <property type="entry name" value="alpha/beta hydrolase"/>
    <property type="match status" value="1"/>
</dbReference>
<reference evidence="5 6" key="1">
    <citation type="submission" date="2019-02" db="EMBL/GenBank/DDBJ databases">
        <title>Deep-cultivation of Planctomycetes and their phenomic and genomic characterization uncovers novel biology.</title>
        <authorList>
            <person name="Wiegand S."/>
            <person name="Jogler M."/>
            <person name="Boedeker C."/>
            <person name="Pinto D."/>
            <person name="Vollmers J."/>
            <person name="Rivas-Marin E."/>
            <person name="Kohn T."/>
            <person name="Peeters S.H."/>
            <person name="Heuer A."/>
            <person name="Rast P."/>
            <person name="Oberbeckmann S."/>
            <person name="Bunk B."/>
            <person name="Jeske O."/>
            <person name="Meyerdierks A."/>
            <person name="Storesund J.E."/>
            <person name="Kallscheuer N."/>
            <person name="Luecker S."/>
            <person name="Lage O.M."/>
            <person name="Pohl T."/>
            <person name="Merkel B.J."/>
            <person name="Hornburger P."/>
            <person name="Mueller R.-W."/>
            <person name="Bruemmer F."/>
            <person name="Labrenz M."/>
            <person name="Spormann A.M."/>
            <person name="Op den Camp H."/>
            <person name="Overmann J."/>
            <person name="Amann R."/>
            <person name="Jetten M.S.M."/>
            <person name="Mascher T."/>
            <person name="Medema M.H."/>
            <person name="Devos D.P."/>
            <person name="Kaster A.-K."/>
            <person name="Ovreas L."/>
            <person name="Rohde M."/>
            <person name="Galperin M.Y."/>
            <person name="Jogler C."/>
        </authorList>
    </citation>
    <scope>NUCLEOTIDE SEQUENCE [LARGE SCALE GENOMIC DNA]</scope>
    <source>
        <strain evidence="5 6">K23_9</strain>
    </source>
</reference>
<dbReference type="PANTHER" id="PTHR22946">
    <property type="entry name" value="DIENELACTONE HYDROLASE DOMAIN-CONTAINING PROTEIN-RELATED"/>
    <property type="match status" value="1"/>
</dbReference>
<evidence type="ECO:0000256" key="3">
    <source>
        <dbReference type="SAM" id="MobiDB-lite"/>
    </source>
</evidence>
<dbReference type="GO" id="GO:0052689">
    <property type="term" value="F:carboxylic ester hydrolase activity"/>
    <property type="evidence" value="ECO:0007669"/>
    <property type="project" value="UniProtKB-ARBA"/>
</dbReference>
<keyword evidence="1 5" id="KW-0378">Hydrolase</keyword>
<evidence type="ECO:0000313" key="6">
    <source>
        <dbReference type="Proteomes" id="UP000319817"/>
    </source>
</evidence>
<evidence type="ECO:0000256" key="2">
    <source>
        <dbReference type="ARBA" id="ARBA00038115"/>
    </source>
</evidence>
<comment type="similarity">
    <text evidence="2">Belongs to the AB hydrolase superfamily. FUS2 hydrolase family.</text>
</comment>
<dbReference type="InterPro" id="IPR050261">
    <property type="entry name" value="FrsA_esterase"/>
</dbReference>
<protein>
    <submittedName>
        <fullName evidence="5">Alpha/beta hydrolase family protein</fullName>
    </submittedName>
</protein>
<evidence type="ECO:0000259" key="4">
    <source>
        <dbReference type="Pfam" id="PF00561"/>
    </source>
</evidence>
<dbReference type="OrthoDB" id="9780269at2"/>
<evidence type="ECO:0000313" key="5">
    <source>
        <dbReference type="EMBL" id="QDT09245.1"/>
    </source>
</evidence>
<name>A0A517NQ48_9BACT</name>
<dbReference type="InterPro" id="IPR000073">
    <property type="entry name" value="AB_hydrolase_1"/>
</dbReference>